<comment type="caution">
    <text evidence="2">The sequence shown here is derived from an EMBL/GenBank/DDBJ whole genome shotgun (WGS) entry which is preliminary data.</text>
</comment>
<dbReference type="AlphaFoldDB" id="A0AAV4V6Q6"/>
<name>A0AAV4V6Q6_CAEEX</name>
<gene>
    <name evidence="2" type="ORF">CEXT_499221</name>
</gene>
<reference evidence="2 3" key="1">
    <citation type="submission" date="2021-06" db="EMBL/GenBank/DDBJ databases">
        <title>Caerostris extrusa draft genome.</title>
        <authorList>
            <person name="Kono N."/>
            <person name="Arakawa K."/>
        </authorList>
    </citation>
    <scope>NUCLEOTIDE SEQUENCE [LARGE SCALE GENOMIC DNA]</scope>
</reference>
<accession>A0AAV4V6Q6</accession>
<protein>
    <submittedName>
        <fullName evidence="2">Uncharacterized protein</fullName>
    </submittedName>
</protein>
<sequence>MQKQEICHWKIFLKAMSFIPYGLFQHGSLILKNNNESFSVKKILEFIFITIKIESPNLLFLSWRQKYVKHASPHDKQLAGIHFPASFRLVTARPINVTPGLKREGEGQWTKKSRRPFRSH</sequence>
<dbReference type="EMBL" id="BPLR01013986">
    <property type="protein sequence ID" value="GIY65418.1"/>
    <property type="molecule type" value="Genomic_DNA"/>
</dbReference>
<evidence type="ECO:0000256" key="1">
    <source>
        <dbReference type="SAM" id="MobiDB-lite"/>
    </source>
</evidence>
<organism evidence="2 3">
    <name type="scientific">Caerostris extrusa</name>
    <name type="common">Bark spider</name>
    <name type="synonym">Caerostris bankana</name>
    <dbReference type="NCBI Taxonomy" id="172846"/>
    <lineage>
        <taxon>Eukaryota</taxon>
        <taxon>Metazoa</taxon>
        <taxon>Ecdysozoa</taxon>
        <taxon>Arthropoda</taxon>
        <taxon>Chelicerata</taxon>
        <taxon>Arachnida</taxon>
        <taxon>Araneae</taxon>
        <taxon>Araneomorphae</taxon>
        <taxon>Entelegynae</taxon>
        <taxon>Araneoidea</taxon>
        <taxon>Araneidae</taxon>
        <taxon>Caerostris</taxon>
    </lineage>
</organism>
<evidence type="ECO:0000313" key="2">
    <source>
        <dbReference type="EMBL" id="GIY65418.1"/>
    </source>
</evidence>
<dbReference type="Proteomes" id="UP001054945">
    <property type="component" value="Unassembled WGS sequence"/>
</dbReference>
<feature type="compositionally biased region" description="Basic residues" evidence="1">
    <location>
        <begin position="111"/>
        <end position="120"/>
    </location>
</feature>
<keyword evidence="3" id="KW-1185">Reference proteome</keyword>
<proteinExistence type="predicted"/>
<evidence type="ECO:0000313" key="3">
    <source>
        <dbReference type="Proteomes" id="UP001054945"/>
    </source>
</evidence>
<feature type="region of interest" description="Disordered" evidence="1">
    <location>
        <begin position="98"/>
        <end position="120"/>
    </location>
</feature>